<dbReference type="Pfam" id="PF25675">
    <property type="entry name" value="Phage_nozzle"/>
    <property type="match status" value="2"/>
</dbReference>
<protein>
    <recommendedName>
        <fullName evidence="3">Tail tubular protein B</fullName>
    </recommendedName>
</protein>
<sequence length="728" mass="79401">MGLHTDSLPSLYNGVSQQSPLVRSKDQLEKMENGWASLATGLGKRAPTEHIARLMPTAPAKALVHEINRDATERYIVVAADGVLRVFDLAGNEKSVTAPAGWGYLAGITDYAQDVSMTTVADYTFVVNRRVICQMDPVAADEVADPSYYIWLNRQTGLDALNNPFSAGAAYQYPVNPATAALKGTVQRFDKLPASPTEGDIYRVTGDDSSNFVSYYVRRTGGVWDETVKPGLQNALNAATLPHALVRQSDGSFTFAPFSWAPRRVGDETTNPNPGFIGRSIRKVFFYQNCLAFLYDENAVLSVAGDFGNFWRMTVLDYLDSDVKDVAATSTKVSILYDAIPFSDGILLTSDQTQFSMTNGEAGISATSIAIRPVTSYEVNTRAGLAAIGSEVYFATESSGWASIQEYSRVTGGESTTAADVTAHVPNYLPAGVHRLIPAGDRKALFVLTDGEPSRAYAYQFYWVSDAEKAQSAWHWWDFGAGTRVLAGAYVGGFLYVVIDRGDGVYLERMNLQAGAKPAGASAQVYLDRRVVVTGQYDAGQNRTTFVLPYAPDKANFRLVLGDAYTLRPLSLVDPSSYSWYNATTLWVPGPLTAGPVIGGLRYTLRLQFSQQYARRGDGSAITTGRLQLRTWTVSYRDTGFFRTEVAPYGQDVTVGEVIPGKVADFSGKIVGAADLILNKPVFHTGKYRFQVYGDATQATITITNDTHVGSTFLAAEWEAFYWNRASA</sequence>
<proteinExistence type="predicted"/>
<dbReference type="InterPro" id="IPR058003">
    <property type="entry name" value="Phage_gp12"/>
</dbReference>
<name>A0AAE7MLE4_9CAUD</name>
<evidence type="ECO:0008006" key="3">
    <source>
        <dbReference type="Google" id="ProtNLM"/>
    </source>
</evidence>
<dbReference type="EMBL" id="MN857473">
    <property type="protein sequence ID" value="QOC54138.1"/>
    <property type="molecule type" value="Genomic_DNA"/>
</dbReference>
<evidence type="ECO:0000313" key="2">
    <source>
        <dbReference type="Proteomes" id="UP000827856"/>
    </source>
</evidence>
<organism evidence="1 2">
    <name type="scientific">Caulobacter phage S2B</name>
    <dbReference type="NCBI Taxonomy" id="2759120"/>
    <lineage>
        <taxon>Viruses</taxon>
        <taxon>Duplodnaviria</taxon>
        <taxon>Heunggongvirae</taxon>
        <taxon>Uroviricota</taxon>
        <taxon>Caudoviricetes</taxon>
        <taxon>Autographivirales</taxon>
        <taxon>Autographivirales incertae sedis</taxon>
        <taxon>Sumtervirus</taxon>
        <taxon>Sumtervirus S2B</taxon>
    </lineage>
</organism>
<gene>
    <name evidence="1" type="primary">S2B_gp024c</name>
</gene>
<accession>A0AAE7MLE4</accession>
<evidence type="ECO:0000313" key="1">
    <source>
        <dbReference type="EMBL" id="QOC54138.1"/>
    </source>
</evidence>
<dbReference type="Proteomes" id="UP000827856">
    <property type="component" value="Segment"/>
</dbReference>
<reference evidence="1" key="1">
    <citation type="submission" date="2019-12" db="EMBL/GenBank/DDBJ databases">
        <title>S2B, a lysogenic bacteriophage that infects Caulobacter crescentus.</title>
        <authorList>
            <person name="Ely B."/>
            <person name="Berrios L."/>
            <person name="Thomas Q."/>
        </authorList>
    </citation>
    <scope>NUCLEOTIDE SEQUENCE</scope>
</reference>
<keyword evidence="2" id="KW-1185">Reference proteome</keyword>